<reference evidence="3 4" key="1">
    <citation type="submission" date="2019-02" db="EMBL/GenBank/DDBJ databases">
        <title>Deep-cultivation of Planctomycetes and their phenomic and genomic characterization uncovers novel biology.</title>
        <authorList>
            <person name="Wiegand S."/>
            <person name="Jogler M."/>
            <person name="Boedeker C."/>
            <person name="Pinto D."/>
            <person name="Vollmers J."/>
            <person name="Rivas-Marin E."/>
            <person name="Kohn T."/>
            <person name="Peeters S.H."/>
            <person name="Heuer A."/>
            <person name="Rast P."/>
            <person name="Oberbeckmann S."/>
            <person name="Bunk B."/>
            <person name="Jeske O."/>
            <person name="Meyerdierks A."/>
            <person name="Storesund J.E."/>
            <person name="Kallscheuer N."/>
            <person name="Luecker S."/>
            <person name="Lage O.M."/>
            <person name="Pohl T."/>
            <person name="Merkel B.J."/>
            <person name="Hornburger P."/>
            <person name="Mueller R.-W."/>
            <person name="Bruemmer F."/>
            <person name="Labrenz M."/>
            <person name="Spormann A.M."/>
            <person name="Op den Camp H."/>
            <person name="Overmann J."/>
            <person name="Amann R."/>
            <person name="Jetten M.S.M."/>
            <person name="Mascher T."/>
            <person name="Medema M.H."/>
            <person name="Devos D.P."/>
            <person name="Kaster A.-K."/>
            <person name="Ovreas L."/>
            <person name="Rohde M."/>
            <person name="Galperin M.Y."/>
            <person name="Jogler C."/>
        </authorList>
    </citation>
    <scope>NUCLEOTIDE SEQUENCE [LARGE SCALE GENOMIC DNA]</scope>
    <source>
        <strain evidence="3 4">Pan153</strain>
    </source>
</reference>
<name>A0A518FWA7_9PLAN</name>
<keyword evidence="3" id="KW-0413">Isomerase</keyword>
<feature type="chain" id="PRO_5022143555" evidence="2">
    <location>
        <begin position="21"/>
        <end position="242"/>
    </location>
</feature>
<feature type="compositionally biased region" description="Polar residues" evidence="1">
    <location>
        <begin position="230"/>
        <end position="242"/>
    </location>
</feature>
<dbReference type="Pfam" id="PF13624">
    <property type="entry name" value="SurA_N_3"/>
    <property type="match status" value="1"/>
</dbReference>
<dbReference type="SUPFAM" id="SSF109998">
    <property type="entry name" value="Triger factor/SurA peptide-binding domain-like"/>
    <property type="match status" value="1"/>
</dbReference>
<sequence length="242" mass="27183" precursor="true">MNLKMYGLLAGALFVSFSHAEAQQSQFQKPLAQKPQAFSQTTQQSQGQAKQDIVATVNGDAITKTQLQVKLQSKLQGTQVNPQIAEQYKKQALNELIEIMLIEQHVSKHGPTVTSEEVDSVVTQLKQQLKDQGISFSSYLTTRGQSEKNFKKSVKGSLAWQKFQREKVTPANLHEYFQKNRSEFQVEKFEDAQQDVIQAYMASLWGDILEKQKSSSEIKILSHTAPALPQKTQQPPSSGFPK</sequence>
<dbReference type="InterPro" id="IPR050245">
    <property type="entry name" value="PrsA_foldase"/>
</dbReference>
<dbReference type="PANTHER" id="PTHR47245">
    <property type="entry name" value="PEPTIDYLPROLYL ISOMERASE"/>
    <property type="match status" value="1"/>
</dbReference>
<feature type="region of interest" description="Disordered" evidence="1">
    <location>
        <begin position="220"/>
        <end position="242"/>
    </location>
</feature>
<dbReference type="PANTHER" id="PTHR47245:SF2">
    <property type="entry name" value="PEPTIDYL-PROLYL CIS-TRANS ISOMERASE HP_0175-RELATED"/>
    <property type="match status" value="1"/>
</dbReference>
<dbReference type="Proteomes" id="UP000320839">
    <property type="component" value="Chromosome"/>
</dbReference>
<dbReference type="InterPro" id="IPR027304">
    <property type="entry name" value="Trigger_fact/SurA_dom_sf"/>
</dbReference>
<dbReference type="Gene3D" id="1.10.4030.10">
    <property type="entry name" value="Porin chaperone SurA, peptide-binding domain"/>
    <property type="match status" value="1"/>
</dbReference>
<dbReference type="GO" id="GO:0003755">
    <property type="term" value="F:peptidyl-prolyl cis-trans isomerase activity"/>
    <property type="evidence" value="ECO:0007669"/>
    <property type="project" value="UniProtKB-EC"/>
</dbReference>
<evidence type="ECO:0000313" key="3">
    <source>
        <dbReference type="EMBL" id="QDV20570.1"/>
    </source>
</evidence>
<evidence type="ECO:0000256" key="1">
    <source>
        <dbReference type="SAM" id="MobiDB-lite"/>
    </source>
</evidence>
<dbReference type="RefSeq" id="WP_145458836.1">
    <property type="nucleotide sequence ID" value="NZ_CP036317.1"/>
</dbReference>
<dbReference type="EC" id="5.2.1.8" evidence="3"/>
<dbReference type="EMBL" id="CP036317">
    <property type="protein sequence ID" value="QDV20570.1"/>
    <property type="molecule type" value="Genomic_DNA"/>
</dbReference>
<organism evidence="3 4">
    <name type="scientific">Gimesia panareensis</name>
    <dbReference type="NCBI Taxonomy" id="2527978"/>
    <lineage>
        <taxon>Bacteria</taxon>
        <taxon>Pseudomonadati</taxon>
        <taxon>Planctomycetota</taxon>
        <taxon>Planctomycetia</taxon>
        <taxon>Planctomycetales</taxon>
        <taxon>Planctomycetaceae</taxon>
        <taxon>Gimesia</taxon>
    </lineage>
</organism>
<keyword evidence="2" id="KW-0732">Signal</keyword>
<protein>
    <submittedName>
        <fullName evidence="3">Chaperone SurA</fullName>
        <ecNumber evidence="3">5.2.1.8</ecNumber>
    </submittedName>
</protein>
<evidence type="ECO:0000256" key="2">
    <source>
        <dbReference type="SAM" id="SignalP"/>
    </source>
</evidence>
<accession>A0A518FWA7</accession>
<evidence type="ECO:0000313" key="4">
    <source>
        <dbReference type="Proteomes" id="UP000320839"/>
    </source>
</evidence>
<feature type="signal peptide" evidence="2">
    <location>
        <begin position="1"/>
        <end position="20"/>
    </location>
</feature>
<proteinExistence type="predicted"/>
<gene>
    <name evidence="3" type="primary">surA</name>
    <name evidence="3" type="ORF">Pan153_52460</name>
</gene>
<dbReference type="AlphaFoldDB" id="A0A518FWA7"/>